<keyword evidence="7 8" id="KW-0066">ATP synthesis</keyword>
<dbReference type="Pfam" id="PF00213">
    <property type="entry name" value="OSCP"/>
    <property type="match status" value="1"/>
</dbReference>
<evidence type="ECO:0000256" key="1">
    <source>
        <dbReference type="ARBA" id="ARBA00004370"/>
    </source>
</evidence>
<comment type="function">
    <text evidence="8">This protein is part of the stalk that links CF(0) to CF(1). It either transmits conformational changes from CF(0) to CF(1) or is implicated in proton conduction.</text>
</comment>
<dbReference type="RefSeq" id="WP_078501049.1">
    <property type="nucleotide sequence ID" value="NZ_MSZX01000008.1"/>
</dbReference>
<comment type="caution">
    <text evidence="9">The sequence shown here is derived from an EMBL/GenBank/DDBJ whole genome shotgun (WGS) entry which is preliminary data.</text>
</comment>
<dbReference type="InterPro" id="IPR000711">
    <property type="entry name" value="ATPase_OSCP/dsu"/>
</dbReference>
<sequence length="178" mass="19121">MSKDVVVAKKYAKALFEVAQQNNTVSQVEADLKVVVEAIANDADVTRFLNAPNIDISVKADVIHKATDGKVSEAVINLLGVLLKNNRQDVLGPVFVEYVKIAGEALGQADAIVTSAYALSAPEIELVADHFGKIVNKKIRVQNVVDKSILGGIKVRIGDRLYDGSLSGKLARLEKSLL</sequence>
<comment type="subcellular location">
    <subcellularLocation>
        <location evidence="8">Cell membrane</location>
        <topology evidence="8">Peripheral membrane protein</topology>
    </subcellularLocation>
    <subcellularLocation>
        <location evidence="1">Membrane</location>
    </subcellularLocation>
</comment>
<dbReference type="InterPro" id="IPR020781">
    <property type="entry name" value="ATPase_OSCP/d_CS"/>
</dbReference>
<dbReference type="NCBIfam" id="NF004402">
    <property type="entry name" value="PRK05758.2-2"/>
    <property type="match status" value="1"/>
</dbReference>
<dbReference type="OrthoDB" id="9802471at2"/>
<keyword evidence="3 8" id="KW-0375">Hydrogen ion transport</keyword>
<dbReference type="Proteomes" id="UP000190188">
    <property type="component" value="Unassembled WGS sequence"/>
</dbReference>
<dbReference type="GO" id="GO:0045259">
    <property type="term" value="C:proton-transporting ATP synthase complex"/>
    <property type="evidence" value="ECO:0007669"/>
    <property type="project" value="UniProtKB-KW"/>
</dbReference>
<keyword evidence="6 8" id="KW-0139">CF(1)</keyword>
<evidence type="ECO:0000256" key="7">
    <source>
        <dbReference type="ARBA" id="ARBA00023310"/>
    </source>
</evidence>
<gene>
    <name evidence="8" type="primary">atpH</name>
    <name evidence="9" type="ORF">BVG16_20525</name>
</gene>
<evidence type="ECO:0000313" key="9">
    <source>
        <dbReference type="EMBL" id="OPA75717.1"/>
    </source>
</evidence>
<dbReference type="Gene3D" id="1.10.520.20">
    <property type="entry name" value="N-terminal domain of the delta subunit of the F1F0-ATP synthase"/>
    <property type="match status" value="1"/>
</dbReference>
<evidence type="ECO:0000256" key="8">
    <source>
        <dbReference type="HAMAP-Rule" id="MF_01416"/>
    </source>
</evidence>
<dbReference type="PRINTS" id="PR00125">
    <property type="entry name" value="ATPASEDELTA"/>
</dbReference>
<keyword evidence="4 8" id="KW-0406">Ion transport</keyword>
<dbReference type="HAMAP" id="MF_01416">
    <property type="entry name" value="ATP_synth_delta_bact"/>
    <property type="match status" value="1"/>
</dbReference>
<dbReference type="NCBIfam" id="NF004403">
    <property type="entry name" value="PRK05758.2-4"/>
    <property type="match status" value="1"/>
</dbReference>
<dbReference type="GO" id="GO:0046933">
    <property type="term" value="F:proton-transporting ATP synthase activity, rotational mechanism"/>
    <property type="evidence" value="ECO:0007669"/>
    <property type="project" value="UniProtKB-UniRule"/>
</dbReference>
<evidence type="ECO:0000313" key="10">
    <source>
        <dbReference type="Proteomes" id="UP000190188"/>
    </source>
</evidence>
<accession>A0A1T2X761</accession>
<name>A0A1T2X761_9BACL</name>
<dbReference type="STRING" id="1324314.BVG16_20525"/>
<keyword evidence="8" id="KW-1003">Cell membrane</keyword>
<comment type="similarity">
    <text evidence="8">Belongs to the ATPase delta chain family.</text>
</comment>
<reference evidence="9 10" key="1">
    <citation type="submission" date="2017-01" db="EMBL/GenBank/DDBJ databases">
        <title>Genome analysis of Paenibacillus selenitrireducens ES3-24.</title>
        <authorList>
            <person name="Xu D."/>
            <person name="Yao R."/>
            <person name="Zheng S."/>
        </authorList>
    </citation>
    <scope>NUCLEOTIDE SEQUENCE [LARGE SCALE GENOMIC DNA]</scope>
    <source>
        <strain evidence="9 10">ES3-24</strain>
    </source>
</reference>
<evidence type="ECO:0000256" key="2">
    <source>
        <dbReference type="ARBA" id="ARBA00022448"/>
    </source>
</evidence>
<dbReference type="PANTHER" id="PTHR11910">
    <property type="entry name" value="ATP SYNTHASE DELTA CHAIN"/>
    <property type="match status" value="1"/>
</dbReference>
<evidence type="ECO:0000256" key="4">
    <source>
        <dbReference type="ARBA" id="ARBA00023065"/>
    </source>
</evidence>
<dbReference type="EMBL" id="MSZX01000008">
    <property type="protein sequence ID" value="OPA75717.1"/>
    <property type="molecule type" value="Genomic_DNA"/>
</dbReference>
<comment type="function">
    <text evidence="8">F(1)F(0) ATP synthase produces ATP from ADP in the presence of a proton or sodium gradient. F-type ATPases consist of two structural domains, F(1) containing the extramembraneous catalytic core and F(0) containing the membrane proton channel, linked together by a central stalk and a peripheral stalk. During catalysis, ATP synthesis in the catalytic domain of F(1) is coupled via a rotary mechanism of the central stalk subunits to proton translocation.</text>
</comment>
<dbReference type="PROSITE" id="PS00389">
    <property type="entry name" value="ATPASE_DELTA"/>
    <property type="match status" value="1"/>
</dbReference>
<organism evidence="9 10">
    <name type="scientific">Paenibacillus selenitireducens</name>
    <dbReference type="NCBI Taxonomy" id="1324314"/>
    <lineage>
        <taxon>Bacteria</taxon>
        <taxon>Bacillati</taxon>
        <taxon>Bacillota</taxon>
        <taxon>Bacilli</taxon>
        <taxon>Bacillales</taxon>
        <taxon>Paenibacillaceae</taxon>
        <taxon>Paenibacillus</taxon>
    </lineage>
</organism>
<keyword evidence="2 8" id="KW-0813">Transport</keyword>
<evidence type="ECO:0000256" key="6">
    <source>
        <dbReference type="ARBA" id="ARBA00023196"/>
    </source>
</evidence>
<dbReference type="SUPFAM" id="SSF47928">
    <property type="entry name" value="N-terminal domain of the delta subunit of the F1F0-ATP synthase"/>
    <property type="match status" value="1"/>
</dbReference>
<keyword evidence="5 8" id="KW-0472">Membrane</keyword>
<protein>
    <recommendedName>
        <fullName evidence="8">ATP synthase subunit delta</fullName>
    </recommendedName>
    <alternativeName>
        <fullName evidence="8">ATP synthase F(1) sector subunit delta</fullName>
    </alternativeName>
    <alternativeName>
        <fullName evidence="8">F-type ATPase subunit delta</fullName>
        <shortName evidence="8">F-ATPase subunit delta</shortName>
    </alternativeName>
</protein>
<proteinExistence type="inferred from homology"/>
<evidence type="ECO:0000256" key="5">
    <source>
        <dbReference type="ARBA" id="ARBA00023136"/>
    </source>
</evidence>
<evidence type="ECO:0000256" key="3">
    <source>
        <dbReference type="ARBA" id="ARBA00022781"/>
    </source>
</evidence>
<dbReference type="GO" id="GO:0005886">
    <property type="term" value="C:plasma membrane"/>
    <property type="evidence" value="ECO:0007669"/>
    <property type="project" value="UniProtKB-SubCell"/>
</dbReference>
<dbReference type="AlphaFoldDB" id="A0A1T2X761"/>
<dbReference type="NCBIfam" id="TIGR01145">
    <property type="entry name" value="ATP_synt_delta"/>
    <property type="match status" value="1"/>
</dbReference>
<dbReference type="InterPro" id="IPR026015">
    <property type="entry name" value="ATP_synth_OSCP/delta_N_sf"/>
</dbReference>
<keyword evidence="10" id="KW-1185">Reference proteome</keyword>